<dbReference type="InterPro" id="IPR050237">
    <property type="entry name" value="ATP-dep_AMP-bd_enzyme"/>
</dbReference>
<dbReference type="InterPro" id="IPR025110">
    <property type="entry name" value="AMP-bd_C"/>
</dbReference>
<evidence type="ECO:0000259" key="1">
    <source>
        <dbReference type="Pfam" id="PF00501"/>
    </source>
</evidence>
<evidence type="ECO:0000313" key="3">
    <source>
        <dbReference type="EMBL" id="MBO2457867.1"/>
    </source>
</evidence>
<dbReference type="RefSeq" id="WP_208239379.1">
    <property type="nucleotide sequence ID" value="NZ_JAGEPF010000006.1"/>
</dbReference>
<dbReference type="SUPFAM" id="SSF56801">
    <property type="entry name" value="Acetyl-CoA synthetase-like"/>
    <property type="match status" value="1"/>
</dbReference>
<feature type="domain" description="AMP-dependent synthetase/ligase" evidence="1">
    <location>
        <begin position="8"/>
        <end position="374"/>
    </location>
</feature>
<dbReference type="EMBL" id="JAGEPF010000006">
    <property type="protein sequence ID" value="MBO2457867.1"/>
    <property type="molecule type" value="Genomic_DNA"/>
</dbReference>
<sequence>MNLGIYLARSARYWPDERAVVCGEHVWTFRELEAEADRLAAALVARGLRPGDAVASLAWNRGELVVTEFALYKAGLTRAPINARLGRSEIGHILGYAPVKALLFDAAHREDALAALEAAGTGCLAVQYDGDAGGALGYRDLLAEGNGGPVRVEVADTDPAVLNFTSGSTGALKAATQTFGNRLANMRKQLMSDESRPRPGSRYLACGPITHAAGMGLLAGVFGGATAHILPAWDVEAFLDTVERERITATFVVPTMLNLLMAHPGLAERDLSSLTSLRIGGAPVSPRRLREAVAVFGPIIAQGYGLGETTSVVAGLNSAEIANAVENDPELLASCGRAAYDTEIRVVDEDGGELPPREVGEIIVRGPDCVTEYWREPELSAQTFRDGWVHTGDLAWMREDGYLFIVDRKKDMIISGGFNIYSTEVEAVLYEHPGVREVCVVGVPDERWGEAVKAVVVPSAPGAVTGDELIAFCAEHLDRFKKPRSVDLVDALPHNRNGKVDRKAVRAPFWAGADRHVN</sequence>
<dbReference type="PROSITE" id="PS00455">
    <property type="entry name" value="AMP_BINDING"/>
    <property type="match status" value="1"/>
</dbReference>
<gene>
    <name evidence="3" type="ORF">J4709_09825</name>
</gene>
<organism evidence="3 4">
    <name type="scientific">Actinomadura violacea</name>
    <dbReference type="NCBI Taxonomy" id="2819934"/>
    <lineage>
        <taxon>Bacteria</taxon>
        <taxon>Bacillati</taxon>
        <taxon>Actinomycetota</taxon>
        <taxon>Actinomycetes</taxon>
        <taxon>Streptosporangiales</taxon>
        <taxon>Thermomonosporaceae</taxon>
        <taxon>Actinomadura</taxon>
    </lineage>
</organism>
<comment type="caution">
    <text evidence="3">The sequence shown here is derived from an EMBL/GenBank/DDBJ whole genome shotgun (WGS) entry which is preliminary data.</text>
</comment>
<protein>
    <submittedName>
        <fullName evidence="3">AMP-binding protein</fullName>
    </submittedName>
</protein>
<dbReference type="Gene3D" id="3.40.50.12780">
    <property type="entry name" value="N-terminal domain of ligase-like"/>
    <property type="match status" value="1"/>
</dbReference>
<dbReference type="InterPro" id="IPR042099">
    <property type="entry name" value="ANL_N_sf"/>
</dbReference>
<dbReference type="Pfam" id="PF00501">
    <property type="entry name" value="AMP-binding"/>
    <property type="match status" value="1"/>
</dbReference>
<keyword evidence="4" id="KW-1185">Reference proteome</keyword>
<dbReference type="PANTHER" id="PTHR43767">
    <property type="entry name" value="LONG-CHAIN-FATTY-ACID--COA LIGASE"/>
    <property type="match status" value="1"/>
</dbReference>
<dbReference type="PANTHER" id="PTHR43767:SF7">
    <property type="entry name" value="MEDIUM_LONG-CHAIN-FATTY-ACID--COA LIGASE FADD8"/>
    <property type="match status" value="1"/>
</dbReference>
<dbReference type="Proteomes" id="UP000680206">
    <property type="component" value="Unassembled WGS sequence"/>
</dbReference>
<feature type="domain" description="AMP-binding enzyme C-terminal" evidence="2">
    <location>
        <begin position="424"/>
        <end position="499"/>
    </location>
</feature>
<proteinExistence type="predicted"/>
<evidence type="ECO:0000259" key="2">
    <source>
        <dbReference type="Pfam" id="PF13193"/>
    </source>
</evidence>
<dbReference type="Gene3D" id="3.30.300.30">
    <property type="match status" value="1"/>
</dbReference>
<accession>A0ABS3RM84</accession>
<evidence type="ECO:0000313" key="4">
    <source>
        <dbReference type="Proteomes" id="UP000680206"/>
    </source>
</evidence>
<dbReference type="InterPro" id="IPR020845">
    <property type="entry name" value="AMP-binding_CS"/>
</dbReference>
<reference evidence="3 4" key="1">
    <citation type="submission" date="2021-03" db="EMBL/GenBank/DDBJ databases">
        <title>Actinomadura violae sp. nov., isolated from lichen in Thailand.</title>
        <authorList>
            <person name="Kanchanasin P."/>
            <person name="Saeng-In P."/>
            <person name="Phongsopitanun W."/>
            <person name="Yuki M."/>
            <person name="Kudo T."/>
            <person name="Ohkuma M."/>
            <person name="Tanasupawat S."/>
        </authorList>
    </citation>
    <scope>NUCLEOTIDE SEQUENCE [LARGE SCALE GENOMIC DNA]</scope>
    <source>
        <strain evidence="3 4">LCR2-06</strain>
    </source>
</reference>
<dbReference type="InterPro" id="IPR045851">
    <property type="entry name" value="AMP-bd_C_sf"/>
</dbReference>
<dbReference type="InterPro" id="IPR000873">
    <property type="entry name" value="AMP-dep_synth/lig_dom"/>
</dbReference>
<dbReference type="Pfam" id="PF13193">
    <property type="entry name" value="AMP-binding_C"/>
    <property type="match status" value="1"/>
</dbReference>
<name>A0ABS3RM84_9ACTN</name>